<reference evidence="1 2" key="1">
    <citation type="submission" date="2020-01" db="EMBL/GenBank/DDBJ databases">
        <title>Genomic analysis of Aminipila sp. CBA3637.</title>
        <authorList>
            <person name="Kim Y.B."/>
            <person name="Roh S.W."/>
        </authorList>
    </citation>
    <scope>NUCLEOTIDE SEQUENCE [LARGE SCALE GENOMIC DNA]</scope>
    <source>
        <strain evidence="1 2">CBA3637</strain>
    </source>
</reference>
<evidence type="ECO:0000313" key="1">
    <source>
        <dbReference type="EMBL" id="QHI72595.1"/>
    </source>
</evidence>
<name>A0A6P1MNL0_9FIRM</name>
<accession>A0A6P1MNL0</accession>
<organism evidence="1 2">
    <name type="scientific">Aminipila terrae</name>
    <dbReference type="NCBI Taxonomy" id="2697030"/>
    <lineage>
        <taxon>Bacteria</taxon>
        <taxon>Bacillati</taxon>
        <taxon>Bacillota</taxon>
        <taxon>Clostridia</taxon>
        <taxon>Peptostreptococcales</taxon>
        <taxon>Anaerovoracaceae</taxon>
        <taxon>Aminipila</taxon>
    </lineage>
</organism>
<dbReference type="AlphaFoldDB" id="A0A6P1MNL0"/>
<sequence>MKNLKYFPFERNRYFYGKLLTVDDFETEQKYVNDKRRMINRFLFGSGVVCGMNVVRVDDTTISVEMGLALDFSGREIVIDTPVIKKLSMVDGFDACMEESENTGYVYLCAEYAENAKEPVHSLTSTNARTTEDVEHNKYAEGCRIFLTSMEPENEGFTTEHFYLDKKTLYWGNGFRIKQIIPRYIKTSGDAEVKIIVENMGQQQPFSFSYELNLSCLQFQGKNQMTVSFDEKNFEKAGRYEFSYPLKAMAVKDAKGSVSVLQDSFKVRIGDKEVKAEAVCRNSCSIMPQNAKKQIMDNYYRTAMDEIVKNTYQQSIYLAKIGVIKAGSAYVIENIETMPFKQYVYNNSLAAAINEIQLGELDRMAESSMDGSTDNTGFSVHKSSLGNVSVATGTVTLDLGIGGSVNQKFFSEEITHGLGLGNVFITLGQAYSVSDDSERVFGSAEVFINEKESPLANVQLAARLNAAKGTFVIGALMKAPTNAKKIRVDWMAARDIKESIHDVSVKKILIKPDMADMEIRETCYFQAVFSNISDKRIKWSVKEQEGGSIDANGMYTAPNVPGVYEIIASSMAYPDIKASTYVVVREVKEMGSKI</sequence>
<evidence type="ECO:0000313" key="2">
    <source>
        <dbReference type="Proteomes" id="UP000463883"/>
    </source>
</evidence>
<keyword evidence="2" id="KW-1185">Reference proteome</keyword>
<dbReference type="EMBL" id="CP047591">
    <property type="protein sequence ID" value="QHI72595.1"/>
    <property type="molecule type" value="Genomic_DNA"/>
</dbReference>
<protein>
    <submittedName>
        <fullName evidence="1">Uncharacterized protein</fullName>
    </submittedName>
</protein>
<proteinExistence type="predicted"/>
<dbReference type="Proteomes" id="UP000463883">
    <property type="component" value="Chromosome"/>
</dbReference>
<dbReference type="KEGG" id="amic:Ami3637_09455"/>
<gene>
    <name evidence="1" type="ORF">Ami3637_09455</name>
</gene>
<dbReference type="RefSeq" id="WP_162362363.1">
    <property type="nucleotide sequence ID" value="NZ_CP047591.1"/>
</dbReference>